<dbReference type="Gene3D" id="3.90.79.10">
    <property type="entry name" value="Nucleoside Triphosphate Pyrophosphohydrolase"/>
    <property type="match status" value="1"/>
</dbReference>
<dbReference type="CDD" id="cd18877">
    <property type="entry name" value="NUDIX_Hydrolase"/>
    <property type="match status" value="1"/>
</dbReference>
<keyword evidence="4" id="KW-1185">Reference proteome</keyword>
<evidence type="ECO:0000259" key="2">
    <source>
        <dbReference type="PROSITE" id="PS51462"/>
    </source>
</evidence>
<organism evidence="3 4">
    <name type="scientific">Actinomadura alba</name>
    <dbReference type="NCBI Taxonomy" id="406431"/>
    <lineage>
        <taxon>Bacteria</taxon>
        <taxon>Bacillati</taxon>
        <taxon>Actinomycetota</taxon>
        <taxon>Actinomycetes</taxon>
        <taxon>Streptosporangiales</taxon>
        <taxon>Thermomonosporaceae</taxon>
        <taxon>Actinomadura</taxon>
    </lineage>
</organism>
<accession>A0ABR7LIC9</accession>
<comment type="caution">
    <text evidence="3">The sequence shown here is derived from an EMBL/GenBank/DDBJ whole genome shotgun (WGS) entry which is preliminary data.</text>
</comment>
<dbReference type="PROSITE" id="PS00893">
    <property type="entry name" value="NUDIX_BOX"/>
    <property type="match status" value="1"/>
</dbReference>
<dbReference type="Proteomes" id="UP000805614">
    <property type="component" value="Unassembled WGS sequence"/>
</dbReference>
<evidence type="ECO:0000256" key="1">
    <source>
        <dbReference type="ARBA" id="ARBA00022801"/>
    </source>
</evidence>
<keyword evidence="1" id="KW-0378">Hydrolase</keyword>
<dbReference type="EMBL" id="JABVEC010000001">
    <property type="protein sequence ID" value="MBC6464448.1"/>
    <property type="molecule type" value="Genomic_DNA"/>
</dbReference>
<dbReference type="InterPro" id="IPR020084">
    <property type="entry name" value="NUDIX_hydrolase_CS"/>
</dbReference>
<reference evidence="3 4" key="1">
    <citation type="submission" date="2020-06" db="EMBL/GenBank/DDBJ databases">
        <title>Actinomadura xiongansis sp. nov., isolated from soil of Baiyangdian.</title>
        <authorList>
            <person name="Zhang X."/>
        </authorList>
    </citation>
    <scope>NUCLEOTIDE SEQUENCE [LARGE SCALE GENOMIC DNA]</scope>
    <source>
        <strain evidence="3 4">HBUM206468</strain>
    </source>
</reference>
<evidence type="ECO:0000313" key="3">
    <source>
        <dbReference type="EMBL" id="MBC6464448.1"/>
    </source>
</evidence>
<dbReference type="PROSITE" id="PS51462">
    <property type="entry name" value="NUDIX"/>
    <property type="match status" value="1"/>
</dbReference>
<dbReference type="InterPro" id="IPR015797">
    <property type="entry name" value="NUDIX_hydrolase-like_dom_sf"/>
</dbReference>
<gene>
    <name evidence="3" type="ORF">HKK74_02900</name>
</gene>
<dbReference type="SUPFAM" id="SSF55811">
    <property type="entry name" value="Nudix"/>
    <property type="match status" value="1"/>
</dbReference>
<proteinExistence type="predicted"/>
<evidence type="ECO:0000313" key="4">
    <source>
        <dbReference type="Proteomes" id="UP000805614"/>
    </source>
</evidence>
<feature type="domain" description="Nudix hydrolase" evidence="2">
    <location>
        <begin position="20"/>
        <end position="157"/>
    </location>
</feature>
<name>A0ABR7LIC9_9ACTN</name>
<protein>
    <submittedName>
        <fullName evidence="3">NUDIX domain-containing protein</fullName>
    </submittedName>
</protein>
<dbReference type="Pfam" id="PF00293">
    <property type="entry name" value="NUDIX"/>
    <property type="match status" value="1"/>
</dbReference>
<sequence length="303" mass="32551">MAMGDGDGWARCGRGHIHWGRHGAAGLLVFHRDEPAAEPYVLLQQRAWWCNGAGTWGMFGGARHSHEGDVAAALRETAEECTLAPEAVRVHGVLTDDHGGWEFTSIIASAPERVAVRPASSETRDAAWEPADGVERMRLFAPFAASWPRLRTVMFRPVLVVDVANVMGARADGWWRDRAGAAARLRDEISGLATKGMTGIPPYDRCFPEIAFVVEGAAARGLPDDGLASADGVRRLAPLRVVRAPGSGDDAIVEVVRTAEPDAAVVVVTADRELRSRCEALGAEVMGPRTLLGQLRPSPRARS</sequence>
<dbReference type="InterPro" id="IPR000086">
    <property type="entry name" value="NUDIX_hydrolase_dom"/>
</dbReference>